<dbReference type="PROSITE" id="PS50181">
    <property type="entry name" value="FBOX"/>
    <property type="match status" value="1"/>
</dbReference>
<dbReference type="OrthoDB" id="5422579at2759"/>
<name>W9HPB4_FUSOX</name>
<gene>
    <name evidence="2" type="ORF">FOYG_14803</name>
</gene>
<evidence type="ECO:0000259" key="1">
    <source>
        <dbReference type="PROSITE" id="PS50181"/>
    </source>
</evidence>
<dbReference type="Proteomes" id="UP000030753">
    <property type="component" value="Unassembled WGS sequence"/>
</dbReference>
<protein>
    <recommendedName>
        <fullName evidence="1">F-box domain-containing protein</fullName>
    </recommendedName>
</protein>
<proteinExistence type="predicted"/>
<dbReference type="AlphaFoldDB" id="W9HPB4"/>
<dbReference type="HOGENOM" id="CLU_021598_0_0_1"/>
<evidence type="ECO:0000313" key="3">
    <source>
        <dbReference type="Proteomes" id="UP000030753"/>
    </source>
</evidence>
<organism evidence="2 3">
    <name type="scientific">Fusarium oxysporum NRRL 32931</name>
    <dbReference type="NCBI Taxonomy" id="660029"/>
    <lineage>
        <taxon>Eukaryota</taxon>
        <taxon>Fungi</taxon>
        <taxon>Dikarya</taxon>
        <taxon>Ascomycota</taxon>
        <taxon>Pezizomycotina</taxon>
        <taxon>Sordariomycetes</taxon>
        <taxon>Hypocreomycetidae</taxon>
        <taxon>Hypocreales</taxon>
        <taxon>Nectriaceae</taxon>
        <taxon>Fusarium</taxon>
        <taxon>Fusarium oxysporum species complex</taxon>
    </lineage>
</organism>
<evidence type="ECO:0000313" key="2">
    <source>
        <dbReference type="EMBL" id="EWY82704.1"/>
    </source>
</evidence>
<dbReference type="InterPro" id="IPR001810">
    <property type="entry name" value="F-box_dom"/>
</dbReference>
<feature type="domain" description="F-box" evidence="1">
    <location>
        <begin position="4"/>
        <end position="52"/>
    </location>
</feature>
<dbReference type="EMBL" id="JH717848">
    <property type="protein sequence ID" value="EWY82704.1"/>
    <property type="molecule type" value="Genomic_DNA"/>
</dbReference>
<reference evidence="2 3" key="1">
    <citation type="submission" date="2011-06" db="EMBL/GenBank/DDBJ databases">
        <title>The Genome Sequence of Fusarium oxysporum FOSC 3-a.</title>
        <authorList>
            <consortium name="The Broad Institute Genome Sequencing Platform"/>
            <person name="Ma L.-J."/>
            <person name="Gale L.R."/>
            <person name="Schwartz D.C."/>
            <person name="Zhou S."/>
            <person name="Corby-Kistler H."/>
            <person name="Young S.K."/>
            <person name="Zeng Q."/>
            <person name="Gargeya S."/>
            <person name="Fitzgerald M."/>
            <person name="Haas B."/>
            <person name="Abouelleil A."/>
            <person name="Alvarado L."/>
            <person name="Arachchi H.M."/>
            <person name="Berlin A."/>
            <person name="Brown A."/>
            <person name="Chapman S.B."/>
            <person name="Chen Z."/>
            <person name="Dunbar C."/>
            <person name="Freedman E."/>
            <person name="Gearin G."/>
            <person name="Gellesch M."/>
            <person name="Goldberg J."/>
            <person name="Griggs A."/>
            <person name="Gujja S."/>
            <person name="Heiman D."/>
            <person name="Howarth C."/>
            <person name="Larson L."/>
            <person name="Lui A."/>
            <person name="MacDonald P.J.P."/>
            <person name="Mehta T."/>
            <person name="Montmayeur A."/>
            <person name="Murphy C."/>
            <person name="Neiman D."/>
            <person name="Pearson M."/>
            <person name="Priest M."/>
            <person name="Roberts A."/>
            <person name="Saif S."/>
            <person name="Shea T."/>
            <person name="Shenoy N."/>
            <person name="Sisk P."/>
            <person name="Stolte C."/>
            <person name="Sykes S."/>
            <person name="Wortman J."/>
            <person name="Nusbaum C."/>
            <person name="Birren B."/>
        </authorList>
    </citation>
    <scope>NUCLEOTIDE SEQUENCE [LARGE SCALE GENOMIC DNA]</scope>
    <source>
        <strain evidence="3">FOSC 3-a</strain>
    </source>
</reference>
<sequence>MATSIALQALPSELIGAICRLLPNCDIKSLRLNCRYWRQNSLLRFDRIFISANPRNVEVLFAVANHDIFRHRVKEILWDDAVLGPVSNKEGDGPCGYSSYETDRDADSEEKGRISRHFVRLCRDSMFDGTLRLRDKTKEEREKYMKGQMNDLLPSRESLAYYSRLLQEQSDILESGDDEAALRYAVQRFLRLTKVTVTPATHGILITPLYETPMEAEDEKSQWRGFRIVTRVLAQAENCQISELVLDNNKLPTGLSHFVFEEPNEEYDDLCRIVQRPGFQRIVLSLLIDYLFDCDTEDWDFYRNGRISNLLAIAPHLQEVVLQTDYPVDATSWSGRMKDFVSLTNIFPIDKCSSGGLKHFGLSEMQVTQDDLICFLSKLSSTLQSIELSFLSALNGQGNHAGILADIKERLGW</sequence>
<accession>W9HPB4</accession>